<organism evidence="1 2">
    <name type="scientific">Hypoxylon rubiginosum</name>
    <dbReference type="NCBI Taxonomy" id="110542"/>
    <lineage>
        <taxon>Eukaryota</taxon>
        <taxon>Fungi</taxon>
        <taxon>Dikarya</taxon>
        <taxon>Ascomycota</taxon>
        <taxon>Pezizomycotina</taxon>
        <taxon>Sordariomycetes</taxon>
        <taxon>Xylariomycetidae</taxon>
        <taxon>Xylariales</taxon>
        <taxon>Hypoxylaceae</taxon>
        <taxon>Hypoxylon</taxon>
    </lineage>
</organism>
<keyword evidence="2" id="KW-1185">Reference proteome</keyword>
<comment type="caution">
    <text evidence="1">The sequence shown here is derived from an EMBL/GenBank/DDBJ whole genome shotgun (WGS) entry which is preliminary data.</text>
</comment>
<name>A0ACC0DGB0_9PEZI</name>
<proteinExistence type="predicted"/>
<sequence length="417" mass="46034">MAAASDSAPAVQPYKIAVPDATLERLQTKLSLATFPRETEFSDDWKYGAPLTDIKRLVGRWRDGYDWRRAEADLNAKLPQFTTTVAVDGHEDLKIHFVHKRSDDPDAIPLLFCHGWPGSFLEVLKILPLLTAASKDGGASFHVVAPSLPNYGFSQVTSKPGFGLAQYAEVCHKLMVQLGYGKYATQGGDWGYFVTRAMGRLYPSHVLGSHLNLIITPPPSPLRNPLLVLQHLLGWYSPAEKAGLERAQWFQAEGSGYNRIQGTKPHTPGFGVTDSPVALLAWIYEKLVQWTDAYPWTDDEVLTWISIYAFSDAGPDASFRIYYEVMHPPTSGAGGAFGEFMQYNGAVPLGLSYFPKDVAVMPSSWGRTFLGPVAFEKRHERGGHFPAYEVPELLVADVKKMYGKEGLGPKILKALGS</sequence>
<protein>
    <submittedName>
        <fullName evidence="1">Alpha/beta-hydrolase</fullName>
    </submittedName>
</protein>
<accession>A0ACC0DGB0</accession>
<reference evidence="1 2" key="1">
    <citation type="journal article" date="2022" name="New Phytol.">
        <title>Ecological generalism drives hyperdiversity of secondary metabolite gene clusters in xylarialean endophytes.</title>
        <authorList>
            <person name="Franco M.E.E."/>
            <person name="Wisecaver J.H."/>
            <person name="Arnold A.E."/>
            <person name="Ju Y.M."/>
            <person name="Slot J.C."/>
            <person name="Ahrendt S."/>
            <person name="Moore L.P."/>
            <person name="Eastman K.E."/>
            <person name="Scott K."/>
            <person name="Konkel Z."/>
            <person name="Mondo S.J."/>
            <person name="Kuo A."/>
            <person name="Hayes R.D."/>
            <person name="Haridas S."/>
            <person name="Andreopoulos B."/>
            <person name="Riley R."/>
            <person name="LaButti K."/>
            <person name="Pangilinan J."/>
            <person name="Lipzen A."/>
            <person name="Amirebrahimi M."/>
            <person name="Yan J."/>
            <person name="Adam C."/>
            <person name="Keymanesh K."/>
            <person name="Ng V."/>
            <person name="Louie K."/>
            <person name="Northen T."/>
            <person name="Drula E."/>
            <person name="Henrissat B."/>
            <person name="Hsieh H.M."/>
            <person name="Youens-Clark K."/>
            <person name="Lutzoni F."/>
            <person name="Miadlikowska J."/>
            <person name="Eastwood D.C."/>
            <person name="Hamelin R.C."/>
            <person name="Grigoriev I.V."/>
            <person name="U'Ren J.M."/>
        </authorList>
    </citation>
    <scope>NUCLEOTIDE SEQUENCE [LARGE SCALE GENOMIC DNA]</scope>
    <source>
        <strain evidence="1 2">ER1909</strain>
    </source>
</reference>
<dbReference type="EMBL" id="MU394285">
    <property type="protein sequence ID" value="KAI6091843.1"/>
    <property type="molecule type" value="Genomic_DNA"/>
</dbReference>
<gene>
    <name evidence="1" type="ORF">F4821DRAFT_225706</name>
</gene>
<evidence type="ECO:0000313" key="1">
    <source>
        <dbReference type="EMBL" id="KAI6091843.1"/>
    </source>
</evidence>
<dbReference type="Proteomes" id="UP001497680">
    <property type="component" value="Unassembled WGS sequence"/>
</dbReference>
<evidence type="ECO:0000313" key="2">
    <source>
        <dbReference type="Proteomes" id="UP001497680"/>
    </source>
</evidence>